<dbReference type="Proteomes" id="UP001168972">
    <property type="component" value="Unassembled WGS sequence"/>
</dbReference>
<dbReference type="GO" id="GO:0005743">
    <property type="term" value="C:mitochondrial inner membrane"/>
    <property type="evidence" value="ECO:0007669"/>
    <property type="project" value="UniProtKB-SubCell"/>
</dbReference>
<evidence type="ECO:0000256" key="12">
    <source>
        <dbReference type="PROSITE-ProRule" id="PRU00282"/>
    </source>
</evidence>
<dbReference type="GO" id="GO:0048250">
    <property type="term" value="P:iron import into the mitochondrion"/>
    <property type="evidence" value="ECO:0007669"/>
    <property type="project" value="TreeGrafter"/>
</dbReference>
<dbReference type="PANTHER" id="PTHR45758">
    <property type="entry name" value="MITOFERRIN-1-RELATED"/>
    <property type="match status" value="1"/>
</dbReference>
<reference evidence="14" key="2">
    <citation type="submission" date="2023-03" db="EMBL/GenBank/DDBJ databases">
        <authorList>
            <person name="Inwood S.N."/>
            <person name="Skelly J.G."/>
            <person name="Guhlin J."/>
            <person name="Harrop T.W.R."/>
            <person name="Goldson S.G."/>
            <person name="Dearden P.K."/>
        </authorList>
    </citation>
    <scope>NUCLEOTIDE SEQUENCE</scope>
    <source>
        <strain evidence="14">Lincoln</strain>
        <tissue evidence="14">Whole body</tissue>
    </source>
</reference>
<reference evidence="14" key="1">
    <citation type="journal article" date="2023" name="bioRxiv">
        <title>Scaffold-level genome assemblies of two parasitoid biocontrol wasps reveal the parthenogenesis mechanism and an associated novel virus.</title>
        <authorList>
            <person name="Inwood S."/>
            <person name="Skelly J."/>
            <person name="Guhlin J."/>
            <person name="Harrop T."/>
            <person name="Goldson S."/>
            <person name="Dearden P."/>
        </authorList>
    </citation>
    <scope>NUCLEOTIDE SEQUENCE</scope>
    <source>
        <strain evidence="14">Lincoln</strain>
        <tissue evidence="14">Whole body</tissue>
    </source>
</reference>
<keyword evidence="6" id="KW-0999">Mitochondrion inner membrane</keyword>
<evidence type="ECO:0000256" key="9">
    <source>
        <dbReference type="ARBA" id="ARBA00023065"/>
    </source>
</evidence>
<keyword evidence="7" id="KW-1133">Transmembrane helix</keyword>
<dbReference type="GO" id="GO:0015093">
    <property type="term" value="F:ferrous iron transmembrane transporter activity"/>
    <property type="evidence" value="ECO:0007669"/>
    <property type="project" value="TreeGrafter"/>
</dbReference>
<dbReference type="FunFam" id="1.50.40.10:FF:000029">
    <property type="entry name" value="Solute carrier family 25 member 28"/>
    <property type="match status" value="1"/>
</dbReference>
<feature type="repeat" description="Solcar" evidence="12">
    <location>
        <begin position="108"/>
        <end position="192"/>
    </location>
</feature>
<dbReference type="PROSITE" id="PS50920">
    <property type="entry name" value="SOLCAR"/>
    <property type="match status" value="3"/>
</dbReference>
<evidence type="ECO:0000313" key="14">
    <source>
        <dbReference type="EMBL" id="KAK0183360.1"/>
    </source>
</evidence>
<protein>
    <recommendedName>
        <fullName evidence="16">Mitoferrin-1</fullName>
    </recommendedName>
</protein>
<name>A0AA39G858_MICHY</name>
<dbReference type="PANTHER" id="PTHR45758:SF20">
    <property type="entry name" value="MITOFERRIN-2"/>
    <property type="match status" value="1"/>
</dbReference>
<dbReference type="InterPro" id="IPR018108">
    <property type="entry name" value="MCP_transmembrane"/>
</dbReference>
<evidence type="ECO:0000256" key="4">
    <source>
        <dbReference type="ARBA" id="ARBA00022496"/>
    </source>
</evidence>
<accession>A0AA39G858</accession>
<evidence type="ECO:0008006" key="16">
    <source>
        <dbReference type="Google" id="ProtNLM"/>
    </source>
</evidence>
<proteinExistence type="inferred from homology"/>
<evidence type="ECO:0000256" key="11">
    <source>
        <dbReference type="ARBA" id="ARBA00023136"/>
    </source>
</evidence>
<keyword evidence="10" id="KW-0496">Mitochondrion</keyword>
<gene>
    <name evidence="14" type="ORF">PV327_001409</name>
</gene>
<organism evidence="14 15">
    <name type="scientific">Microctonus hyperodae</name>
    <name type="common">Parasitoid wasp</name>
    <dbReference type="NCBI Taxonomy" id="165561"/>
    <lineage>
        <taxon>Eukaryota</taxon>
        <taxon>Metazoa</taxon>
        <taxon>Ecdysozoa</taxon>
        <taxon>Arthropoda</taxon>
        <taxon>Hexapoda</taxon>
        <taxon>Insecta</taxon>
        <taxon>Pterygota</taxon>
        <taxon>Neoptera</taxon>
        <taxon>Endopterygota</taxon>
        <taxon>Hymenoptera</taxon>
        <taxon>Apocrita</taxon>
        <taxon>Ichneumonoidea</taxon>
        <taxon>Braconidae</taxon>
        <taxon>Euphorinae</taxon>
        <taxon>Microctonus</taxon>
    </lineage>
</organism>
<evidence type="ECO:0000256" key="8">
    <source>
        <dbReference type="ARBA" id="ARBA00023004"/>
    </source>
</evidence>
<dbReference type="EMBL" id="JAQQBR010000001">
    <property type="protein sequence ID" value="KAK0183360.1"/>
    <property type="molecule type" value="Genomic_DNA"/>
</dbReference>
<evidence type="ECO:0000313" key="15">
    <source>
        <dbReference type="Proteomes" id="UP001168972"/>
    </source>
</evidence>
<comment type="subcellular location">
    <subcellularLocation>
        <location evidence="1">Mitochondrion inner membrane</location>
        <topology evidence="1">Multi-pass membrane protein</topology>
    </subcellularLocation>
</comment>
<dbReference type="AlphaFoldDB" id="A0AA39G858"/>
<evidence type="ECO:0000256" key="2">
    <source>
        <dbReference type="ARBA" id="ARBA00006375"/>
    </source>
</evidence>
<keyword evidence="11 12" id="KW-0472">Membrane</keyword>
<evidence type="ECO:0000256" key="1">
    <source>
        <dbReference type="ARBA" id="ARBA00004448"/>
    </source>
</evidence>
<keyword evidence="9" id="KW-0406">Ion transport</keyword>
<keyword evidence="5 12" id="KW-0812">Transmembrane</keyword>
<evidence type="ECO:0000256" key="10">
    <source>
        <dbReference type="ARBA" id="ARBA00023128"/>
    </source>
</evidence>
<dbReference type="InterPro" id="IPR023395">
    <property type="entry name" value="MCP_dom_sf"/>
</dbReference>
<evidence type="ECO:0000256" key="13">
    <source>
        <dbReference type="RuleBase" id="RU000488"/>
    </source>
</evidence>
<evidence type="ECO:0000256" key="3">
    <source>
        <dbReference type="ARBA" id="ARBA00022448"/>
    </source>
</evidence>
<comment type="caution">
    <text evidence="14">The sequence shown here is derived from an EMBL/GenBank/DDBJ whole genome shotgun (WGS) entry which is preliminary data.</text>
</comment>
<evidence type="ECO:0000256" key="5">
    <source>
        <dbReference type="ARBA" id="ARBA00022692"/>
    </source>
</evidence>
<comment type="similarity">
    <text evidence="2 13">Belongs to the mitochondrial carrier (TC 2.A.29) family.</text>
</comment>
<dbReference type="Pfam" id="PF00153">
    <property type="entry name" value="Mito_carr"/>
    <property type="match status" value="3"/>
</dbReference>
<feature type="repeat" description="Solcar" evidence="12">
    <location>
        <begin position="199"/>
        <end position="285"/>
    </location>
</feature>
<keyword evidence="3 13" id="KW-0813">Transport</keyword>
<keyword evidence="4" id="KW-0410">Iron transport</keyword>
<evidence type="ECO:0000256" key="7">
    <source>
        <dbReference type="ARBA" id="ARBA00022989"/>
    </source>
</evidence>
<dbReference type="SUPFAM" id="SSF103506">
    <property type="entry name" value="Mitochondrial carrier"/>
    <property type="match status" value="1"/>
</dbReference>
<evidence type="ECO:0000256" key="6">
    <source>
        <dbReference type="ARBA" id="ARBA00022792"/>
    </source>
</evidence>
<keyword evidence="15" id="KW-1185">Reference proteome</keyword>
<feature type="repeat" description="Solcar" evidence="12">
    <location>
        <begin position="12"/>
        <end position="99"/>
    </location>
</feature>
<keyword evidence="8" id="KW-0408">Iron</keyword>
<sequence length="343" mass="37584">MDIDDYESLPTTSVGVNMTAGAFAGVMEHCVMYPLDSVKTRMQALTPGPGGGGGVSGVLSQMVRQEGVLRVFRGVSVMVAGAGPAHALYFSCYEFIKNRMITKTPSQVNHLVYGAAGCVATLLHDGVMNPAEVVKQRLQMYNSPHRKVIQCLRHIYKTEGIFAFYRSYTTQLAMNIPFQSIHFIAYEFGQTIMNPEHIYNPKAHVVAGGMAGAVAAAVTTPLDVCKTVLNTQQGGIRVQGMVHAFKIVYRYAGIRGYFRGLSARILYQMPATAICWSAYEFFKYAFHNDRDESLCSTEIDEINTSNTTQPQPMISRSTSNSFPGTGLFNNKAASPVLLDVTRS</sequence>
<dbReference type="Gene3D" id="1.50.40.10">
    <property type="entry name" value="Mitochondrial carrier domain"/>
    <property type="match status" value="2"/>
</dbReference>